<dbReference type="Gene3D" id="1.20.1560.10">
    <property type="entry name" value="ABC transporter type 1, transmembrane domain"/>
    <property type="match status" value="1"/>
</dbReference>
<dbReference type="GO" id="GO:0016887">
    <property type="term" value="F:ATP hydrolysis activity"/>
    <property type="evidence" value="ECO:0007669"/>
    <property type="project" value="InterPro"/>
</dbReference>
<dbReference type="InterPro" id="IPR017871">
    <property type="entry name" value="ABC_transporter-like_CS"/>
</dbReference>
<feature type="transmembrane region" description="Helical" evidence="7">
    <location>
        <begin position="255"/>
        <end position="276"/>
    </location>
</feature>
<keyword evidence="3" id="KW-0547">Nucleotide-binding</keyword>
<organism evidence="10 11">
    <name type="scientific">Teichococcus coralli</name>
    <dbReference type="NCBI Taxonomy" id="2545983"/>
    <lineage>
        <taxon>Bacteria</taxon>
        <taxon>Pseudomonadati</taxon>
        <taxon>Pseudomonadota</taxon>
        <taxon>Alphaproteobacteria</taxon>
        <taxon>Acetobacterales</taxon>
        <taxon>Roseomonadaceae</taxon>
        <taxon>Roseomonas</taxon>
    </lineage>
</organism>
<keyword evidence="2 7" id="KW-0812">Transmembrane</keyword>
<dbReference type="PROSITE" id="PS50929">
    <property type="entry name" value="ABC_TM1F"/>
    <property type="match status" value="1"/>
</dbReference>
<evidence type="ECO:0000256" key="5">
    <source>
        <dbReference type="ARBA" id="ARBA00022989"/>
    </source>
</evidence>
<evidence type="ECO:0000256" key="7">
    <source>
        <dbReference type="SAM" id="Phobius"/>
    </source>
</evidence>
<dbReference type="InterPro" id="IPR003439">
    <property type="entry name" value="ABC_transporter-like_ATP-bd"/>
</dbReference>
<dbReference type="InterPro" id="IPR011527">
    <property type="entry name" value="ABC1_TM_dom"/>
</dbReference>
<dbReference type="InterPro" id="IPR039421">
    <property type="entry name" value="Type_1_exporter"/>
</dbReference>
<dbReference type="GO" id="GO:0034775">
    <property type="term" value="P:glutathione transmembrane transport"/>
    <property type="evidence" value="ECO:0007669"/>
    <property type="project" value="InterPro"/>
</dbReference>
<comment type="caution">
    <text evidence="10">The sequence shown here is derived from an EMBL/GenBank/DDBJ whole genome shotgun (WGS) entry which is preliminary data.</text>
</comment>
<evidence type="ECO:0000256" key="1">
    <source>
        <dbReference type="ARBA" id="ARBA00004651"/>
    </source>
</evidence>
<feature type="transmembrane region" description="Helical" evidence="7">
    <location>
        <begin position="21"/>
        <end position="39"/>
    </location>
</feature>
<dbReference type="GO" id="GO:0005886">
    <property type="term" value="C:plasma membrane"/>
    <property type="evidence" value="ECO:0007669"/>
    <property type="project" value="UniProtKB-SubCell"/>
</dbReference>
<dbReference type="AlphaFoldDB" id="A0A845B7K4"/>
<dbReference type="PROSITE" id="PS50893">
    <property type="entry name" value="ABC_TRANSPORTER_2"/>
    <property type="match status" value="1"/>
</dbReference>
<evidence type="ECO:0000259" key="9">
    <source>
        <dbReference type="PROSITE" id="PS50929"/>
    </source>
</evidence>
<dbReference type="PANTHER" id="PTHR24221">
    <property type="entry name" value="ATP-BINDING CASSETTE SUB-FAMILY B"/>
    <property type="match status" value="1"/>
</dbReference>
<dbReference type="InterPro" id="IPR014223">
    <property type="entry name" value="ABC_CydC/D"/>
</dbReference>
<gene>
    <name evidence="10" type="primary">cydC</name>
    <name evidence="10" type="ORF">E0493_03805</name>
</gene>
<keyword evidence="6 7" id="KW-0472">Membrane</keyword>
<evidence type="ECO:0000313" key="11">
    <source>
        <dbReference type="Proteomes" id="UP000460715"/>
    </source>
</evidence>
<keyword evidence="11" id="KW-1185">Reference proteome</keyword>
<evidence type="ECO:0000256" key="6">
    <source>
        <dbReference type="ARBA" id="ARBA00023136"/>
    </source>
</evidence>
<dbReference type="GO" id="GO:0034040">
    <property type="term" value="F:ATPase-coupled lipid transmembrane transporter activity"/>
    <property type="evidence" value="ECO:0007669"/>
    <property type="project" value="TreeGrafter"/>
</dbReference>
<feature type="transmembrane region" description="Helical" evidence="7">
    <location>
        <begin position="139"/>
        <end position="162"/>
    </location>
</feature>
<feature type="domain" description="ABC transporter" evidence="8">
    <location>
        <begin position="342"/>
        <end position="559"/>
    </location>
</feature>
<dbReference type="SMART" id="SM00382">
    <property type="entry name" value="AAA"/>
    <property type="match status" value="1"/>
</dbReference>
<name>A0A845B7K4_9PROT</name>
<dbReference type="Pfam" id="PF00005">
    <property type="entry name" value="ABC_tran"/>
    <property type="match status" value="1"/>
</dbReference>
<dbReference type="SUPFAM" id="SSF52540">
    <property type="entry name" value="P-loop containing nucleoside triphosphate hydrolases"/>
    <property type="match status" value="1"/>
</dbReference>
<dbReference type="SUPFAM" id="SSF90123">
    <property type="entry name" value="ABC transporter transmembrane region"/>
    <property type="match status" value="1"/>
</dbReference>
<dbReference type="EMBL" id="SNVJ01000002">
    <property type="protein sequence ID" value="MXP62478.1"/>
    <property type="molecule type" value="Genomic_DNA"/>
</dbReference>
<evidence type="ECO:0000259" key="8">
    <source>
        <dbReference type="PROSITE" id="PS50893"/>
    </source>
</evidence>
<keyword evidence="4" id="KW-0067">ATP-binding</keyword>
<proteinExistence type="predicted"/>
<dbReference type="GO" id="GO:0140359">
    <property type="term" value="F:ABC-type transporter activity"/>
    <property type="evidence" value="ECO:0007669"/>
    <property type="project" value="InterPro"/>
</dbReference>
<accession>A0A845B7K4</accession>
<dbReference type="InterPro" id="IPR003593">
    <property type="entry name" value="AAA+_ATPase"/>
</dbReference>
<evidence type="ECO:0000256" key="4">
    <source>
        <dbReference type="ARBA" id="ARBA00022840"/>
    </source>
</evidence>
<feature type="transmembrane region" description="Helical" evidence="7">
    <location>
        <begin position="45"/>
        <end position="66"/>
    </location>
</feature>
<dbReference type="OrthoDB" id="5288404at2"/>
<dbReference type="GO" id="GO:0045454">
    <property type="term" value="P:cell redox homeostasis"/>
    <property type="evidence" value="ECO:0007669"/>
    <property type="project" value="InterPro"/>
</dbReference>
<comment type="subcellular location">
    <subcellularLocation>
        <location evidence="1">Cell membrane</location>
        <topology evidence="1">Multi-pass membrane protein</topology>
    </subcellularLocation>
</comment>
<dbReference type="Gene3D" id="3.40.50.300">
    <property type="entry name" value="P-loop containing nucleotide triphosphate hydrolases"/>
    <property type="match status" value="1"/>
</dbReference>
<dbReference type="PANTHER" id="PTHR24221:SF654">
    <property type="entry name" value="ATP-BINDING CASSETTE SUB-FAMILY B MEMBER 6"/>
    <property type="match status" value="1"/>
</dbReference>
<dbReference type="GO" id="GO:0005524">
    <property type="term" value="F:ATP binding"/>
    <property type="evidence" value="ECO:0007669"/>
    <property type="project" value="UniProtKB-KW"/>
</dbReference>
<feature type="transmembrane region" description="Helical" evidence="7">
    <location>
        <begin position="282"/>
        <end position="303"/>
    </location>
</feature>
<evidence type="ECO:0000313" key="10">
    <source>
        <dbReference type="EMBL" id="MXP62478.1"/>
    </source>
</evidence>
<reference evidence="10 11" key="1">
    <citation type="submission" date="2019-03" db="EMBL/GenBank/DDBJ databases">
        <title>Roseomonas sp. a novel Roseomonas species isolated from Sea whip Gorgonian.</title>
        <authorList>
            <person name="Li F."/>
            <person name="Pan X."/>
            <person name="Huang S."/>
            <person name="Li Z."/>
            <person name="Meng B."/>
        </authorList>
    </citation>
    <scope>NUCLEOTIDE SEQUENCE [LARGE SCALE GENOMIC DNA]</scope>
    <source>
        <strain evidence="10 11">M0104</strain>
    </source>
</reference>
<dbReference type="InterPro" id="IPR027417">
    <property type="entry name" value="P-loop_NTPase"/>
</dbReference>
<evidence type="ECO:0000256" key="3">
    <source>
        <dbReference type="ARBA" id="ARBA00022741"/>
    </source>
</evidence>
<protein>
    <submittedName>
        <fullName evidence="10">Thiol reductant ABC exporter subunit CydC</fullName>
    </submittedName>
</protein>
<dbReference type="Proteomes" id="UP000460715">
    <property type="component" value="Unassembled WGS sequence"/>
</dbReference>
<feature type="transmembrane region" description="Helical" evidence="7">
    <location>
        <begin position="168"/>
        <end position="188"/>
    </location>
</feature>
<dbReference type="RefSeq" id="WP_160935579.1">
    <property type="nucleotide sequence ID" value="NZ_SNVJ01000002.1"/>
</dbReference>
<sequence length="562" mass="58969">MSRWRGLLDVLRLFLSGRRGRLFLGAVLAAVTVLAGVALLGLSGWFITGTALAGAGAAIAHSFDVFRPSAGIRFLALTRTAARYGERLATHDATLALLAALRERLFRGYAGSGAGRSLLARPSRLLFRLTAEVDALDNLYLRVLVPGVAALVTALATGYGLGLLDGRLGLGLLLALLLPGLGLPIALARAAERMARRRASALEALRARGIDVVAGQADLLMAGRLGAQVAAAMAAEQRLARADDELNRMETTATVGFSVSGTLILTAALVAAAGLVEASTISVPQAALVLLVAMAALEPFAALRRGALELGRTALAARRLAPALEGERRPPRVDVPPGGKALCLREVTFRHPSAAEPLFAGLSLDVACGERVALIGPSGAGKSTLLALLQGEAAPQSGEVAAARRAVLGQRTELFQDNLRGNLLLANPQADDARLWRALEEAQLAEVVRALPQGLDTPLGEGGAGLSGGQRRRLALARMLLRDAPLWLLDEPTEGLDAANAKAILTWIKARPRGIAIFAVTHLRREAEIADRLLRLEEGRLVAGWRRGEPGFDAALAALRPD</sequence>
<evidence type="ECO:0000256" key="2">
    <source>
        <dbReference type="ARBA" id="ARBA00022692"/>
    </source>
</evidence>
<dbReference type="PROSITE" id="PS00211">
    <property type="entry name" value="ABC_TRANSPORTER_1"/>
    <property type="match status" value="1"/>
</dbReference>
<dbReference type="NCBIfam" id="TIGR02868">
    <property type="entry name" value="CydC"/>
    <property type="match status" value="1"/>
</dbReference>
<dbReference type="InterPro" id="IPR036640">
    <property type="entry name" value="ABC1_TM_sf"/>
</dbReference>
<feature type="domain" description="ABC transmembrane type-1" evidence="9">
    <location>
        <begin position="23"/>
        <end position="312"/>
    </location>
</feature>
<keyword evidence="5 7" id="KW-1133">Transmembrane helix</keyword>